<proteinExistence type="predicted"/>
<accession>D2TYM9</accession>
<protein>
    <submittedName>
        <fullName evidence="2">Phage tail protein</fullName>
    </submittedName>
</protein>
<evidence type="ECO:0000313" key="5">
    <source>
        <dbReference type="Proteomes" id="UP000295134"/>
    </source>
</evidence>
<dbReference type="InterPro" id="IPR054075">
    <property type="entry name" value="Gp53-like_C"/>
</dbReference>
<gene>
    <name evidence="2" type="ORF">ARN_12580</name>
    <name evidence="3" type="ORF">ArsFIN_25370</name>
    <name evidence="4" type="ORF">QE258_11585</name>
</gene>
<dbReference type="EMBL" id="FN545185">
    <property type="protein sequence ID" value="CBA72525.1"/>
    <property type="molecule type" value="Genomic_DNA"/>
</dbReference>
<feature type="domain" description="Putative tail fiber protein gp53-like C-terminal" evidence="1">
    <location>
        <begin position="232"/>
        <end position="310"/>
    </location>
</feature>
<reference evidence="2" key="1">
    <citation type="journal article" date="2010" name="Insect Mol. Biol.">
        <title>The draft genome sequence of Arsenophonus nasoniae, son-killer bacterium of Nasonia vitripennis, reveals genes associated with virulence and symbiosis.</title>
        <authorList>
            <person name="Wilkes T."/>
            <person name="Darby A.C."/>
            <person name="Choi J."/>
            <person name="Colborne J.K."/>
            <person name="Werren J.H."/>
            <person name="Hurst G.D.D."/>
        </authorList>
    </citation>
    <scope>NUCLEOTIDE SEQUENCE</scope>
</reference>
<dbReference type="RefSeq" id="WP_051297080.1">
    <property type="nucleotide sequence ID" value="NZ_CP038613.1"/>
</dbReference>
<evidence type="ECO:0000313" key="3">
    <source>
        <dbReference type="EMBL" id="QBY43964.1"/>
    </source>
</evidence>
<name>D2TYM9_9GAMM</name>
<evidence type="ECO:0000313" key="4">
    <source>
        <dbReference type="EMBL" id="WGM04282.1"/>
    </source>
</evidence>
<reference evidence="3 5" key="2">
    <citation type="submission" date="2019-03" db="EMBL/GenBank/DDBJ databases">
        <title>Long-read sequencing reveals hyperdense prophage content in a complex bacterial symbiont genome.</title>
        <authorList>
            <person name="Frost C.L."/>
            <person name="Siozios S."/>
            <person name="Nadal-Jimenez P."/>
            <person name="Brockhurst M.A."/>
            <person name="King K.C."/>
            <person name="Darby A.C."/>
            <person name="Hurst G.D.D."/>
        </authorList>
    </citation>
    <scope>NUCLEOTIDE SEQUENCE [LARGE SCALE GENOMIC DNA]</scope>
    <source>
        <strain evidence="3 5">FIN</strain>
    </source>
</reference>
<sequence>MLLGFGNNLTSKLSLGISETDTQIKISNGTGIYFQQALNFEIKNPDVKHDYMAKLTLSNADRTKVEIIHLLSVSGDTLTVSRAQKGTGAKAWMVGSVISNLPTKDNQERFVQIEQLQGGDFTYAVASGDSNNITINIPSTFQTTLAFNSPIVVSPVSTNTDKVKLTINLGSKSIGPIPVYRYNKQDLIPGDILSGIPFCVILEKNNDFFTILNPCAIPAGGKTSNDFYRCEKTGFTIQWGTGTLTNQAGTTVIFKTPFLLFCAAVLPISNSSYTTQYPLSVISKTITDFKVQGTPWIAQMKDFSYIAVGY</sequence>
<dbReference type="EMBL" id="CP123523">
    <property type="protein sequence ID" value="WGM04282.1"/>
    <property type="molecule type" value="Genomic_DNA"/>
</dbReference>
<dbReference type="EMBL" id="CP038613">
    <property type="protein sequence ID" value="QBY43964.1"/>
    <property type="molecule type" value="Genomic_DNA"/>
</dbReference>
<dbReference type="Proteomes" id="UP001177592">
    <property type="component" value="Chromosome"/>
</dbReference>
<reference evidence="4" key="3">
    <citation type="submission" date="2023-04" db="EMBL/GenBank/DDBJ databases">
        <title>Genome dynamics across the evolutionary transition to endosymbiosis.</title>
        <authorList>
            <person name="Siozios S."/>
            <person name="Nadal-Jimenez P."/>
            <person name="Azagi T."/>
            <person name="Sprong H."/>
            <person name="Frost C.L."/>
            <person name="Parratt S.R."/>
            <person name="Taylor G."/>
            <person name="Brettell L."/>
            <person name="Lew K.C."/>
            <person name="Croft L."/>
            <person name="King K.C."/>
            <person name="Brockhurst M.A."/>
            <person name="Hypsa V."/>
            <person name="Novakova E."/>
            <person name="Darby A.C."/>
            <person name="Hurst G.D.D."/>
        </authorList>
    </citation>
    <scope>NUCLEOTIDE SEQUENCE</scope>
    <source>
        <strain evidence="4">ANv_CAN</strain>
    </source>
</reference>
<dbReference type="KEGG" id="ans:ArsFIN_25370"/>
<evidence type="ECO:0000259" key="1">
    <source>
        <dbReference type="Pfam" id="PF21882"/>
    </source>
</evidence>
<dbReference type="Pfam" id="PF21882">
    <property type="entry name" value="Gp53-like_C"/>
    <property type="match status" value="1"/>
</dbReference>
<keyword evidence="6" id="KW-1185">Reference proteome</keyword>
<evidence type="ECO:0000313" key="2">
    <source>
        <dbReference type="EMBL" id="CBA72525.1"/>
    </source>
</evidence>
<dbReference type="Proteomes" id="UP000295134">
    <property type="component" value="Chromosome"/>
</dbReference>
<dbReference type="Gene3D" id="2.60.40.3940">
    <property type="match status" value="1"/>
</dbReference>
<dbReference type="GeneID" id="96877571"/>
<dbReference type="AlphaFoldDB" id="D2TYM9"/>
<evidence type="ECO:0000313" key="6">
    <source>
        <dbReference type="Proteomes" id="UP001177592"/>
    </source>
</evidence>
<organism evidence="2">
    <name type="scientific">Arsenophonus nasoniae</name>
    <name type="common">son-killer infecting Nasonia vitripennis</name>
    <dbReference type="NCBI Taxonomy" id="638"/>
    <lineage>
        <taxon>Bacteria</taxon>
        <taxon>Pseudomonadati</taxon>
        <taxon>Pseudomonadota</taxon>
        <taxon>Gammaproteobacteria</taxon>
        <taxon>Enterobacterales</taxon>
        <taxon>Morganellaceae</taxon>
        <taxon>Arsenophonus</taxon>
    </lineage>
</organism>